<dbReference type="GO" id="GO:0045071">
    <property type="term" value="P:negative regulation of viral genome replication"/>
    <property type="evidence" value="ECO:0007669"/>
    <property type="project" value="TreeGrafter"/>
</dbReference>
<reference evidence="9" key="1">
    <citation type="submission" date="2025-08" db="UniProtKB">
        <authorList>
            <consortium name="RefSeq"/>
        </authorList>
    </citation>
    <scope>IDENTIFICATION</scope>
    <source>
        <tissue evidence="9">Blood</tissue>
    </source>
</reference>
<name>A0A6P3I8Q3_BISBB</name>
<evidence type="ECO:0000256" key="1">
    <source>
        <dbReference type="ARBA" id="ARBA00004370"/>
    </source>
</evidence>
<dbReference type="Pfam" id="PF04505">
    <property type="entry name" value="CD225"/>
    <property type="match status" value="1"/>
</dbReference>
<dbReference type="GO" id="GO:0046597">
    <property type="term" value="P:host-mediated suppression of symbiont invasion"/>
    <property type="evidence" value="ECO:0007669"/>
    <property type="project" value="TreeGrafter"/>
</dbReference>
<dbReference type="GeneID" id="104997737"/>
<dbReference type="RefSeq" id="XP_010850966.1">
    <property type="nucleotide sequence ID" value="XM_010852664.1"/>
</dbReference>
<feature type="transmembrane region" description="Helical" evidence="7">
    <location>
        <begin position="213"/>
        <end position="235"/>
    </location>
</feature>
<feature type="region of interest" description="Disordered" evidence="6">
    <location>
        <begin position="48"/>
        <end position="184"/>
    </location>
</feature>
<comment type="similarity">
    <text evidence="2">Belongs to the CD225/Dispanin family.</text>
</comment>
<feature type="compositionally biased region" description="Polar residues" evidence="6">
    <location>
        <begin position="1"/>
        <end position="10"/>
    </location>
</feature>
<dbReference type="PANTHER" id="PTHR13999">
    <property type="entry name" value="INTERFERON INDUCIBLE TRANSMEMBRANE PROTEIN"/>
    <property type="match status" value="1"/>
</dbReference>
<dbReference type="AlphaFoldDB" id="A0A6P3I8Q3"/>
<dbReference type="GO" id="GO:0005886">
    <property type="term" value="C:plasma membrane"/>
    <property type="evidence" value="ECO:0007669"/>
    <property type="project" value="TreeGrafter"/>
</dbReference>
<evidence type="ECO:0000313" key="9">
    <source>
        <dbReference type="RefSeq" id="XP_010850966.1"/>
    </source>
</evidence>
<dbReference type="GO" id="GO:0051607">
    <property type="term" value="P:defense response to virus"/>
    <property type="evidence" value="ECO:0007669"/>
    <property type="project" value="TreeGrafter"/>
</dbReference>
<keyword evidence="8" id="KW-1185">Reference proteome</keyword>
<dbReference type="InterPro" id="IPR007593">
    <property type="entry name" value="CD225/Dispanin_fam"/>
</dbReference>
<dbReference type="GO" id="GO:0060337">
    <property type="term" value="P:type I interferon-mediated signaling pathway"/>
    <property type="evidence" value="ECO:0007669"/>
    <property type="project" value="TreeGrafter"/>
</dbReference>
<dbReference type="Proteomes" id="UP000515208">
    <property type="component" value="Unplaced"/>
</dbReference>
<dbReference type="PANTHER" id="PTHR13999:SF4">
    <property type="entry name" value="INTERFERON-INDUCED TRANSMEMBRANE PROTEIN 3"/>
    <property type="match status" value="1"/>
</dbReference>
<accession>A0A6P3I8Q3</accession>
<feature type="region of interest" description="Disordered" evidence="6">
    <location>
        <begin position="1"/>
        <end position="33"/>
    </location>
</feature>
<feature type="non-terminal residue" evidence="9">
    <location>
        <position position="1"/>
    </location>
</feature>
<evidence type="ECO:0000256" key="4">
    <source>
        <dbReference type="ARBA" id="ARBA00022989"/>
    </source>
</evidence>
<dbReference type="GO" id="GO:0035455">
    <property type="term" value="P:response to interferon-alpha"/>
    <property type="evidence" value="ECO:0007669"/>
    <property type="project" value="TreeGrafter"/>
</dbReference>
<evidence type="ECO:0000256" key="7">
    <source>
        <dbReference type="SAM" id="Phobius"/>
    </source>
</evidence>
<dbReference type="InterPro" id="IPR051517">
    <property type="entry name" value="IFITM_antiviral_protein"/>
</dbReference>
<sequence length="248" mass="25326">PGGDDQTLTASGPGGDDQTLTASGPGGDDQTLTTIVGDDQTLTAIVGDDQTLTASGPGGDDQTLTTSGPGGDDQTLTAIVGDDQTLTTSGPGGSAFCPLVGEGPVRRPEKGWESPGPPGEADCLRESRWRPQEGRSAHRPLSRSDSRGQAGVGPRWEERAVGTSGGGPEPQARRSPGPSPPLLLQSRDRKMVGDITGAQSYASTAKCLNICSLVLGILLTVVLIVLVSTGSLMIVQAVSELMQNYGGH</sequence>
<evidence type="ECO:0000313" key="8">
    <source>
        <dbReference type="Proteomes" id="UP000515208"/>
    </source>
</evidence>
<evidence type="ECO:0000256" key="2">
    <source>
        <dbReference type="ARBA" id="ARBA00006843"/>
    </source>
</evidence>
<feature type="compositionally biased region" description="Basic and acidic residues" evidence="6">
    <location>
        <begin position="122"/>
        <end position="146"/>
    </location>
</feature>
<keyword evidence="3 7" id="KW-0812">Transmembrane</keyword>
<proteinExistence type="inferred from homology"/>
<dbReference type="GO" id="GO:0034341">
    <property type="term" value="P:response to type II interferon"/>
    <property type="evidence" value="ECO:0007669"/>
    <property type="project" value="TreeGrafter"/>
</dbReference>
<evidence type="ECO:0000256" key="3">
    <source>
        <dbReference type="ARBA" id="ARBA00022692"/>
    </source>
</evidence>
<evidence type="ECO:0000256" key="6">
    <source>
        <dbReference type="SAM" id="MobiDB-lite"/>
    </source>
</evidence>
<keyword evidence="5 7" id="KW-0472">Membrane</keyword>
<organism evidence="8 9">
    <name type="scientific">Bison bison bison</name>
    <name type="common">North American plains bison</name>
    <dbReference type="NCBI Taxonomy" id="43346"/>
    <lineage>
        <taxon>Eukaryota</taxon>
        <taxon>Metazoa</taxon>
        <taxon>Chordata</taxon>
        <taxon>Craniata</taxon>
        <taxon>Vertebrata</taxon>
        <taxon>Euteleostomi</taxon>
        <taxon>Mammalia</taxon>
        <taxon>Eutheria</taxon>
        <taxon>Laurasiatheria</taxon>
        <taxon>Artiodactyla</taxon>
        <taxon>Ruminantia</taxon>
        <taxon>Pecora</taxon>
        <taxon>Bovidae</taxon>
        <taxon>Bovinae</taxon>
        <taxon>Bison</taxon>
    </lineage>
</organism>
<evidence type="ECO:0000256" key="5">
    <source>
        <dbReference type="ARBA" id="ARBA00023136"/>
    </source>
</evidence>
<dbReference type="KEGG" id="bbis:104997737"/>
<dbReference type="GO" id="GO:0035456">
    <property type="term" value="P:response to interferon-beta"/>
    <property type="evidence" value="ECO:0007669"/>
    <property type="project" value="TreeGrafter"/>
</dbReference>
<gene>
    <name evidence="9" type="primary">LOC104997737</name>
</gene>
<protein>
    <submittedName>
        <fullName evidence="9">Uncharacterized protein LOC104997737</fullName>
    </submittedName>
</protein>
<comment type="subcellular location">
    <subcellularLocation>
        <location evidence="1">Membrane</location>
    </subcellularLocation>
</comment>
<keyword evidence="4 7" id="KW-1133">Transmembrane helix</keyword>